<keyword evidence="3" id="KW-0472">Membrane</keyword>
<keyword evidence="1" id="KW-0175">Coiled coil</keyword>
<comment type="caution">
    <text evidence="4">The sequence shown here is derived from an EMBL/GenBank/DDBJ whole genome shotgun (WGS) entry which is preliminary data.</text>
</comment>
<evidence type="ECO:0000313" key="4">
    <source>
        <dbReference type="EMBL" id="KAF7132275.1"/>
    </source>
</evidence>
<feature type="coiled-coil region" evidence="1">
    <location>
        <begin position="121"/>
        <end position="162"/>
    </location>
</feature>
<protein>
    <submittedName>
        <fullName evidence="4">Uncharacterized protein</fullName>
    </submittedName>
</protein>
<dbReference type="Proteomes" id="UP000626092">
    <property type="component" value="Unassembled WGS sequence"/>
</dbReference>
<reference evidence="4" key="1">
    <citation type="submission" date="2019-11" db="EMBL/GenBank/DDBJ databases">
        <authorList>
            <person name="Liu Y."/>
            <person name="Hou J."/>
            <person name="Li T.-Q."/>
            <person name="Guan C.-H."/>
            <person name="Wu X."/>
            <person name="Wu H.-Z."/>
            <person name="Ling F."/>
            <person name="Zhang R."/>
            <person name="Shi X.-G."/>
            <person name="Ren J.-P."/>
            <person name="Chen E.-F."/>
            <person name="Sun J.-M."/>
        </authorList>
    </citation>
    <scope>NUCLEOTIDE SEQUENCE</scope>
    <source>
        <strain evidence="4">Adult_tree_wgs_1</strain>
        <tissue evidence="4">Leaves</tissue>
    </source>
</reference>
<evidence type="ECO:0000256" key="2">
    <source>
        <dbReference type="SAM" id="MobiDB-lite"/>
    </source>
</evidence>
<dbReference type="OrthoDB" id="1713676at2759"/>
<keyword evidence="5" id="KW-1185">Reference proteome</keyword>
<evidence type="ECO:0000256" key="1">
    <source>
        <dbReference type="SAM" id="Coils"/>
    </source>
</evidence>
<gene>
    <name evidence="4" type="ORF">RHSIM_Rhsim09G0062700</name>
</gene>
<keyword evidence="3" id="KW-0812">Transmembrane</keyword>
<name>A0A834GEV7_RHOSS</name>
<keyword evidence="3" id="KW-1133">Transmembrane helix</keyword>
<evidence type="ECO:0000313" key="5">
    <source>
        <dbReference type="Proteomes" id="UP000626092"/>
    </source>
</evidence>
<organism evidence="4 5">
    <name type="scientific">Rhododendron simsii</name>
    <name type="common">Sims's rhododendron</name>
    <dbReference type="NCBI Taxonomy" id="118357"/>
    <lineage>
        <taxon>Eukaryota</taxon>
        <taxon>Viridiplantae</taxon>
        <taxon>Streptophyta</taxon>
        <taxon>Embryophyta</taxon>
        <taxon>Tracheophyta</taxon>
        <taxon>Spermatophyta</taxon>
        <taxon>Magnoliopsida</taxon>
        <taxon>eudicotyledons</taxon>
        <taxon>Gunneridae</taxon>
        <taxon>Pentapetalae</taxon>
        <taxon>asterids</taxon>
        <taxon>Ericales</taxon>
        <taxon>Ericaceae</taxon>
        <taxon>Ericoideae</taxon>
        <taxon>Rhodoreae</taxon>
        <taxon>Rhododendron</taxon>
    </lineage>
</organism>
<feature type="transmembrane region" description="Helical" evidence="3">
    <location>
        <begin position="428"/>
        <end position="449"/>
    </location>
</feature>
<dbReference type="EMBL" id="WJXA01000009">
    <property type="protein sequence ID" value="KAF7132275.1"/>
    <property type="molecule type" value="Genomic_DNA"/>
</dbReference>
<feature type="region of interest" description="Disordered" evidence="2">
    <location>
        <begin position="1"/>
        <end position="24"/>
    </location>
</feature>
<accession>A0A834GEV7</accession>
<proteinExistence type="predicted"/>
<evidence type="ECO:0000256" key="3">
    <source>
        <dbReference type="SAM" id="Phobius"/>
    </source>
</evidence>
<sequence length="523" mass="61695">MKKTSNKMLRKTRKKVRKMRRKRRKMLRKMLRETRRKTSLFMKWDMSDLPEALARTPLESLNPEMVKDAELEPNNEKDKKLLHFLEQIENESDVKDTDTLECSLDNDGSEFEKDEEVKETNNDTNNIIFDLLKEIDRLKEESKEKDRVIQTLQQKIAELERDHVPYQDAAEQMFDYETEVGTVHVEKGILQEEIVQKEVEIGGLYVSNDLLEEKLEKSEKDKASFEDGLDDIVTHMVTQEFHVRKTSLHNERVDIATGLHDEILSDEVLDKTICQIFKDTQEGEKKKEKKRKREQDDIDLPSMVKDLKGKDDRTVKMEEGFIYYRRNQKEIKNRNSVFKMTKLFNYISKEDMDLLNTIYEFEKEDKKAFVWHNQVNNDTVTIKDVLNLLNEGDIGNTCIDGLTYILERREEKTAKTQGNSFYITSTCWFYVSVSVPVSVTIIVFLNSSLLQPAFYEFYRVDCGIIVCYIIKQLAEQKPVPTYLTVENLKKFRAKLIHMFLNDKPRTWLAEEWKSEQLMHGMAI</sequence>
<dbReference type="AlphaFoldDB" id="A0A834GEV7"/>